<protein>
    <submittedName>
        <fullName evidence="2">5-bromo-4-chloroindolyl phosphate hydrolysis protein</fullName>
    </submittedName>
</protein>
<organism evidence="2 3">
    <name type="scientific">Rhizobium etli bv. mimosae str. IE4771</name>
    <dbReference type="NCBI Taxonomy" id="1432050"/>
    <lineage>
        <taxon>Bacteria</taxon>
        <taxon>Pseudomonadati</taxon>
        <taxon>Pseudomonadota</taxon>
        <taxon>Alphaproteobacteria</taxon>
        <taxon>Hyphomicrobiales</taxon>
        <taxon>Rhizobiaceae</taxon>
        <taxon>Rhizobium/Agrobacterium group</taxon>
        <taxon>Rhizobium</taxon>
    </lineage>
</organism>
<keyword evidence="1" id="KW-1133">Transmembrane helix</keyword>
<keyword evidence="1" id="KW-0472">Membrane</keyword>
<feature type="transmembrane region" description="Helical" evidence="1">
    <location>
        <begin position="9"/>
        <end position="27"/>
    </location>
</feature>
<dbReference type="OrthoDB" id="7193362at2"/>
<evidence type="ECO:0000313" key="3">
    <source>
        <dbReference type="Proteomes" id="UP000027180"/>
    </source>
</evidence>
<dbReference type="HOGENOM" id="CLU_1336619_0_0_5"/>
<dbReference type="InterPro" id="IPR018770">
    <property type="entry name" value="ChloroindolylP_hydrolase"/>
</dbReference>
<dbReference type="AlphaFoldDB" id="A0A060HW51"/>
<gene>
    <name evidence="2" type="ORF">IE4771_CH02041</name>
</gene>
<proteinExistence type="predicted"/>
<reference evidence="2 3" key="1">
    <citation type="submission" date="2013-12" db="EMBL/GenBank/DDBJ databases">
        <title>Complete genome sequence of Rhizobium etli bv. mimosae IE4771.</title>
        <authorList>
            <person name="Bustos P."/>
            <person name="Santamaria R.I."/>
            <person name="Lozano L."/>
            <person name="Ormeno-Orrillo E."/>
            <person name="Rogel M.A."/>
            <person name="Romero D."/>
            <person name="Cevallos M.A."/>
            <person name="Martinez-Romero E."/>
            <person name="Gonzalez V."/>
        </authorList>
    </citation>
    <scope>NUCLEOTIDE SEQUENCE [LARGE SCALE GENOMIC DNA]</scope>
    <source>
        <strain evidence="2 3">IE4771</strain>
    </source>
</reference>
<keyword evidence="1" id="KW-0812">Transmembrane</keyword>
<dbReference type="Pfam" id="PF10112">
    <property type="entry name" value="Halogen_Hydrol"/>
    <property type="match status" value="1"/>
</dbReference>
<evidence type="ECO:0000313" key="2">
    <source>
        <dbReference type="EMBL" id="AIC27153.1"/>
    </source>
</evidence>
<dbReference type="RefSeq" id="WP_010056572.1">
    <property type="nucleotide sequence ID" value="NZ_CP006986.1"/>
</dbReference>
<dbReference type="Proteomes" id="UP000027180">
    <property type="component" value="Chromosome"/>
</dbReference>
<dbReference type="KEGG" id="rei:IE4771_CH02041"/>
<sequence length="205" mass="22309">MRNWLGNDGNWIVAGLAAAITVPLLSFAAGMPFWIAAIIALLVFVGLVFLLAPRRLFEGLDFKRIGSGRAAFARDLLEAAVPFAERLENAADAIGDKPAAAAVRHLAEIAADVFRKVEAKPESANAVRRFLSYYLPRAAEVAEGFAVIEAKRVPDPRQLGEVRGILVKLEEAFVHYADSLVDEELGTLDTDLRLIQASLKEDIGR</sequence>
<accession>A0A060HW51</accession>
<name>A0A060HW51_RHIET</name>
<feature type="transmembrane region" description="Helical" evidence="1">
    <location>
        <begin position="33"/>
        <end position="52"/>
    </location>
</feature>
<dbReference type="EMBL" id="CP006986">
    <property type="protein sequence ID" value="AIC27153.1"/>
    <property type="molecule type" value="Genomic_DNA"/>
</dbReference>
<evidence type="ECO:0000256" key="1">
    <source>
        <dbReference type="SAM" id="Phobius"/>
    </source>
</evidence>